<sequence>MAAKTMDEVEHEMHGTMLNLYPMDYSLLSVEVKGMLSMWDQVMSISPILKHRDYLKYPPVELDDIQSVRDKYKGVEQLVDGGMISGLFIDLCDYVYKMYDIIRLGLNTIFEKLCNLARDVKMLEENSELRVKRWLCMERTYKEVSWENDREKFLRAINHYVAMHGNTKQTLENFLHYVDVIAVNRQPKLLGLLNEHYLNGDNYVMFVFANRDQFTNDDIIRHMTFRNCRKLLLQQIEHFDLQQPVPGAYGDLFTCRAAQELTELLVPTIATYVDFKHGYQYAAWAMAMMDMKLIHADKRNSVQIMHFVNKHFGEQIDSATTLSRWTGKLFGARFGTLDICNLEKSGYTIEEFNKMQDFYWHSLSIINKVLGRNLQTENFAAYLYKEHSNVPDLKNYIDNGNEQFLDRLETLKQALNGMQP</sequence>
<name>A0AA37HZZ9_XYLRU</name>
<evidence type="ECO:0000313" key="1">
    <source>
        <dbReference type="EMBL" id="GJG33045.1"/>
    </source>
</evidence>
<gene>
    <name evidence="1" type="ORF">PRMUPPPA20_11540</name>
</gene>
<organism evidence="1 2">
    <name type="scientific">Xylanibacter ruminicola</name>
    <name type="common">Prevotella ruminicola</name>
    <dbReference type="NCBI Taxonomy" id="839"/>
    <lineage>
        <taxon>Bacteria</taxon>
        <taxon>Pseudomonadati</taxon>
        <taxon>Bacteroidota</taxon>
        <taxon>Bacteroidia</taxon>
        <taxon>Bacteroidales</taxon>
        <taxon>Prevotellaceae</taxon>
        <taxon>Xylanibacter</taxon>
    </lineage>
</organism>
<dbReference type="EMBL" id="BPTT01000001">
    <property type="protein sequence ID" value="GJG33045.1"/>
    <property type="molecule type" value="Genomic_DNA"/>
</dbReference>
<proteinExistence type="predicted"/>
<dbReference type="AlphaFoldDB" id="A0AA37HZZ9"/>
<evidence type="ECO:0000313" key="2">
    <source>
        <dbReference type="Proteomes" id="UP000887097"/>
    </source>
</evidence>
<comment type="caution">
    <text evidence="1">The sequence shown here is derived from an EMBL/GenBank/DDBJ whole genome shotgun (WGS) entry which is preliminary data.</text>
</comment>
<protein>
    <submittedName>
        <fullName evidence="1">Uncharacterized protein</fullName>
    </submittedName>
</protein>
<accession>A0AA37HZZ9</accession>
<reference evidence="1" key="1">
    <citation type="submission" date="2021-08" db="EMBL/GenBank/DDBJ databases">
        <title>Prevotella lacticifex sp. nov., isolated from rumen of cow.</title>
        <authorList>
            <person name="Shinkai T."/>
            <person name="Ikeyama N."/>
            <person name="Kumagai M."/>
            <person name="Ohmori H."/>
            <person name="Sakamoto M."/>
            <person name="Ohkuma M."/>
            <person name="Mitsumori M."/>
        </authorList>
    </citation>
    <scope>NUCLEOTIDE SEQUENCE</scope>
    <source>
        <strain evidence="1">JCM 8259</strain>
    </source>
</reference>
<dbReference type="Proteomes" id="UP000887097">
    <property type="component" value="Unassembled WGS sequence"/>
</dbReference>